<comment type="cofactor">
    <cofactor evidence="1">
        <name>FAD</name>
        <dbReference type="ChEBI" id="CHEBI:57692"/>
    </cofactor>
</comment>
<dbReference type="PRINTS" id="PR00371">
    <property type="entry name" value="FPNCR"/>
</dbReference>
<evidence type="ECO:0000256" key="6">
    <source>
        <dbReference type="ARBA" id="ARBA00022827"/>
    </source>
</evidence>
<dbReference type="PANTHER" id="PTHR47354">
    <property type="entry name" value="NADH OXIDOREDUCTASE HCR"/>
    <property type="match status" value="1"/>
</dbReference>
<dbReference type="Proteomes" id="UP001154265">
    <property type="component" value="Unassembled WGS sequence"/>
</dbReference>
<dbReference type="Gene3D" id="3.40.50.80">
    <property type="entry name" value="Nucleotide-binding domain of ferredoxin-NADP reductase (FNR) module"/>
    <property type="match status" value="1"/>
</dbReference>
<dbReference type="InterPro" id="IPR008333">
    <property type="entry name" value="Cbr1-like_FAD-bd_dom"/>
</dbReference>
<dbReference type="PROSITE" id="PS00197">
    <property type="entry name" value="2FE2S_FER_1"/>
    <property type="match status" value="1"/>
</dbReference>
<evidence type="ECO:0000259" key="13">
    <source>
        <dbReference type="PROSITE" id="PS51384"/>
    </source>
</evidence>
<dbReference type="InterPro" id="IPR012675">
    <property type="entry name" value="Beta-grasp_dom_sf"/>
</dbReference>
<dbReference type="PROSITE" id="PS51384">
    <property type="entry name" value="FAD_FR"/>
    <property type="match status" value="1"/>
</dbReference>
<dbReference type="SUPFAM" id="SSF63380">
    <property type="entry name" value="Riboflavin synthase domain-like"/>
    <property type="match status" value="1"/>
</dbReference>
<keyword evidence="7" id="KW-0560">Oxidoreductase</keyword>
<dbReference type="Pfam" id="PF00970">
    <property type="entry name" value="FAD_binding_6"/>
    <property type="match status" value="1"/>
</dbReference>
<keyword evidence="15" id="KW-1185">Reference proteome</keyword>
<evidence type="ECO:0000313" key="15">
    <source>
        <dbReference type="Proteomes" id="UP001154265"/>
    </source>
</evidence>
<dbReference type="Gene3D" id="2.60.200.20">
    <property type="match status" value="1"/>
</dbReference>
<evidence type="ECO:0000256" key="8">
    <source>
        <dbReference type="ARBA" id="ARBA00023004"/>
    </source>
</evidence>
<evidence type="ECO:0000256" key="4">
    <source>
        <dbReference type="ARBA" id="ARBA00022714"/>
    </source>
</evidence>
<dbReference type="PROSITE" id="PS50006">
    <property type="entry name" value="FHA_DOMAIN"/>
    <property type="match status" value="1"/>
</dbReference>
<protein>
    <recommendedName>
        <fullName evidence="2">Ferredoxin--NADP reductase</fullName>
    </recommendedName>
</protein>
<reference evidence="14" key="2">
    <citation type="submission" date="2022-01" db="EMBL/GenBank/DDBJ databases">
        <authorList>
            <person name="Zivanovic Y."/>
            <person name="Moreira D."/>
            <person name="Lopez-Garcia P."/>
        </authorList>
    </citation>
    <scope>NUCLEOTIDE SEQUENCE</scope>
    <source>
        <strain evidence="14">G9</strain>
    </source>
</reference>
<gene>
    <name evidence="14" type="ORF">L3556_09510</name>
</gene>
<dbReference type="Pfam" id="PF00175">
    <property type="entry name" value="NAD_binding_1"/>
    <property type="match status" value="1"/>
</dbReference>
<dbReference type="SMART" id="SM00240">
    <property type="entry name" value="FHA"/>
    <property type="match status" value="1"/>
</dbReference>
<evidence type="ECO:0000256" key="10">
    <source>
        <dbReference type="SAM" id="MobiDB-lite"/>
    </source>
</evidence>
<dbReference type="CDD" id="cd00207">
    <property type="entry name" value="fer2"/>
    <property type="match status" value="1"/>
</dbReference>
<feature type="region of interest" description="Disordered" evidence="10">
    <location>
        <begin position="394"/>
        <end position="453"/>
    </location>
</feature>
<keyword evidence="9" id="KW-0411">Iron-sulfur</keyword>
<dbReference type="InterPro" id="IPR050415">
    <property type="entry name" value="MRET"/>
</dbReference>
<dbReference type="Pfam" id="PF00498">
    <property type="entry name" value="FHA"/>
    <property type="match status" value="1"/>
</dbReference>
<dbReference type="InterPro" id="IPR039261">
    <property type="entry name" value="FNR_nucleotide-bd"/>
</dbReference>
<dbReference type="RefSeq" id="WP_277867043.1">
    <property type="nucleotide sequence ID" value="NZ_JAKKUT010000002.1"/>
</dbReference>
<keyword evidence="3" id="KW-0285">Flavoprotein</keyword>
<feature type="domain" description="FHA" evidence="11">
    <location>
        <begin position="30"/>
        <end position="79"/>
    </location>
</feature>
<accession>A0ABT6F012</accession>
<dbReference type="PANTHER" id="PTHR47354:SF6">
    <property type="entry name" value="NADH OXIDOREDUCTASE HCR"/>
    <property type="match status" value="1"/>
</dbReference>
<proteinExistence type="predicted"/>
<dbReference type="Gene3D" id="3.10.20.30">
    <property type="match status" value="1"/>
</dbReference>
<evidence type="ECO:0000256" key="9">
    <source>
        <dbReference type="ARBA" id="ARBA00023014"/>
    </source>
</evidence>
<feature type="domain" description="FAD-binding FR-type" evidence="13">
    <location>
        <begin position="152"/>
        <end position="264"/>
    </location>
</feature>
<evidence type="ECO:0000259" key="12">
    <source>
        <dbReference type="PROSITE" id="PS51085"/>
    </source>
</evidence>
<dbReference type="EMBL" id="JAKKUT010000002">
    <property type="protein sequence ID" value="MDG2991162.1"/>
    <property type="molecule type" value="Genomic_DNA"/>
</dbReference>
<feature type="compositionally biased region" description="Low complexity" evidence="10">
    <location>
        <begin position="410"/>
        <end position="424"/>
    </location>
</feature>
<dbReference type="InterPro" id="IPR001041">
    <property type="entry name" value="2Fe-2S_ferredoxin-type"/>
</dbReference>
<organism evidence="14 15">
    <name type="scientific">Candidatus Synechococcus calcipolaris G9</name>
    <dbReference type="NCBI Taxonomy" id="1497997"/>
    <lineage>
        <taxon>Bacteria</taxon>
        <taxon>Bacillati</taxon>
        <taxon>Cyanobacteriota</taxon>
        <taxon>Cyanophyceae</taxon>
        <taxon>Synechococcales</taxon>
        <taxon>Synechococcaceae</taxon>
        <taxon>Synechococcus</taxon>
    </lineage>
</organism>
<dbReference type="InterPro" id="IPR017938">
    <property type="entry name" value="Riboflavin_synthase-like_b-brl"/>
</dbReference>
<dbReference type="CDD" id="cd06215">
    <property type="entry name" value="FNR_iron_sulfur_binding_1"/>
    <property type="match status" value="1"/>
</dbReference>
<keyword evidence="4" id="KW-0001">2Fe-2S</keyword>
<dbReference type="InterPro" id="IPR001433">
    <property type="entry name" value="OxRdtase_FAD/NAD-bd"/>
</dbReference>
<dbReference type="SUPFAM" id="SSF52343">
    <property type="entry name" value="Ferredoxin reductase-like, C-terminal NADP-linked domain"/>
    <property type="match status" value="1"/>
</dbReference>
<reference evidence="14" key="1">
    <citation type="journal article" date="2022" name="Genome Biol. Evol.">
        <title>A New Gene Family Diagnostic for Intracellular Biomineralization of Amorphous Ca Carbonates by Cyanobacteria.</title>
        <authorList>
            <person name="Benzerara K."/>
            <person name="Duprat E."/>
            <person name="Bitard-Feildel T."/>
            <person name="Caumes G."/>
            <person name="Cassier-Chauvat C."/>
            <person name="Chauvat F."/>
            <person name="Dezi M."/>
            <person name="Diop S.I."/>
            <person name="Gaschignard G."/>
            <person name="Gorgen S."/>
            <person name="Gugger M."/>
            <person name="Lopez-Garcia P."/>
            <person name="Millet M."/>
            <person name="Skouri-Panet F."/>
            <person name="Moreira D."/>
            <person name="Callebaut I."/>
        </authorList>
    </citation>
    <scope>NUCLEOTIDE SEQUENCE</scope>
    <source>
        <strain evidence="14">G9</strain>
    </source>
</reference>
<dbReference type="PROSITE" id="PS51085">
    <property type="entry name" value="2FE2S_FER_2"/>
    <property type="match status" value="1"/>
</dbReference>
<dbReference type="InterPro" id="IPR036010">
    <property type="entry name" value="2Fe-2S_ferredoxin-like_sf"/>
</dbReference>
<evidence type="ECO:0000256" key="5">
    <source>
        <dbReference type="ARBA" id="ARBA00022723"/>
    </source>
</evidence>
<evidence type="ECO:0000313" key="14">
    <source>
        <dbReference type="EMBL" id="MDG2991162.1"/>
    </source>
</evidence>
<evidence type="ECO:0000256" key="7">
    <source>
        <dbReference type="ARBA" id="ARBA00023002"/>
    </source>
</evidence>
<dbReference type="InterPro" id="IPR017927">
    <property type="entry name" value="FAD-bd_FR_type"/>
</dbReference>
<sequence>MLKLKLKNDQDASLNQDIDIIVAHLPQQEFLIGRLPDCQLILPSTEVSRLHAKIIYQGDRYQFIDLNSRAGTRIKQQALTPQQAYPLSVGDRIELSSFSLEVMQSNSQGESQSPLVSMPTVLHLENTDPVLPAVAPMPVELLDLENLNPWKKGDIKLCCARIIQETADVKTFCFIAEPPVLFNYKPGQFITLDLEIGGESINRSYSISSTPSRPHTLEVTVKRVPPPEDAPLSPPGLVSNWLHDNLSVGDWINISGPLGKFTCVNQPSEKVLFISAGSGITPMMSMTRWLYDTAAPCDVIFFHNARTPEDIIYQKELETLSQRMPRFKLAISLSRRQDHQSWAGLTGRLNAPMLELIAPDFRDRTVYVCGPNPFMAGVKSLLAGLNFPMEQYHEESFGGKKPKPAPSTPAKPASASPGNPAGSAVVTPTPSLTPRSGYGLAGILGNRETSSGENTAVEGMEVSAPVANAPAPATNSGLVVVFTKSSKEVTADGDLSILELAEQEGVKIRSSCRSGSCGTCKKRKVEGDVKLEDFDPEALEEDEQAEGFILTCIAYPQGRVLIEA</sequence>
<dbReference type="InterPro" id="IPR006058">
    <property type="entry name" value="2Fe2S_fd_BS"/>
</dbReference>
<keyword evidence="8" id="KW-0408">Iron</keyword>
<dbReference type="CDD" id="cd00060">
    <property type="entry name" value="FHA"/>
    <property type="match status" value="1"/>
</dbReference>
<evidence type="ECO:0000256" key="2">
    <source>
        <dbReference type="ARBA" id="ARBA00013903"/>
    </source>
</evidence>
<dbReference type="InterPro" id="IPR001709">
    <property type="entry name" value="Flavoprot_Pyr_Nucl_cyt_Rdtase"/>
</dbReference>
<keyword evidence="5" id="KW-0479">Metal-binding</keyword>
<name>A0ABT6F012_9SYNE</name>
<dbReference type="InterPro" id="IPR000253">
    <property type="entry name" value="FHA_dom"/>
</dbReference>
<comment type="caution">
    <text evidence="14">The sequence shown here is derived from an EMBL/GenBank/DDBJ whole genome shotgun (WGS) entry which is preliminary data.</text>
</comment>
<evidence type="ECO:0000256" key="1">
    <source>
        <dbReference type="ARBA" id="ARBA00001974"/>
    </source>
</evidence>
<feature type="domain" description="2Fe-2S ferredoxin-type" evidence="12">
    <location>
        <begin position="478"/>
        <end position="564"/>
    </location>
</feature>
<dbReference type="Gene3D" id="2.40.30.10">
    <property type="entry name" value="Translation factors"/>
    <property type="match status" value="1"/>
</dbReference>
<evidence type="ECO:0000259" key="11">
    <source>
        <dbReference type="PROSITE" id="PS50006"/>
    </source>
</evidence>
<evidence type="ECO:0000256" key="3">
    <source>
        <dbReference type="ARBA" id="ARBA00022630"/>
    </source>
</evidence>
<dbReference type="InterPro" id="IPR008984">
    <property type="entry name" value="SMAD_FHA_dom_sf"/>
</dbReference>
<dbReference type="SUPFAM" id="SSF54292">
    <property type="entry name" value="2Fe-2S ferredoxin-like"/>
    <property type="match status" value="1"/>
</dbReference>
<dbReference type="PRINTS" id="PR00406">
    <property type="entry name" value="CYTB5RDTASE"/>
</dbReference>
<dbReference type="Pfam" id="PF00111">
    <property type="entry name" value="Fer2"/>
    <property type="match status" value="1"/>
</dbReference>
<dbReference type="SUPFAM" id="SSF49879">
    <property type="entry name" value="SMAD/FHA domain"/>
    <property type="match status" value="1"/>
</dbReference>
<keyword evidence="6" id="KW-0274">FAD</keyword>